<sequence length="82" mass="8958">MEVLEEAEPNNRPLSGMYPQTASDPGNTTVDGRLGRDMPYVIEVVVHVSRPIIDKPILNTVLAGYPRRSSNGLRCHLGSSPD</sequence>
<organism evidence="2">
    <name type="scientific">Timema shepardi</name>
    <name type="common">Walking stick</name>
    <dbReference type="NCBI Taxonomy" id="629360"/>
    <lineage>
        <taxon>Eukaryota</taxon>
        <taxon>Metazoa</taxon>
        <taxon>Ecdysozoa</taxon>
        <taxon>Arthropoda</taxon>
        <taxon>Hexapoda</taxon>
        <taxon>Insecta</taxon>
        <taxon>Pterygota</taxon>
        <taxon>Neoptera</taxon>
        <taxon>Polyneoptera</taxon>
        <taxon>Phasmatodea</taxon>
        <taxon>Timematodea</taxon>
        <taxon>Timematoidea</taxon>
        <taxon>Timematidae</taxon>
        <taxon>Timema</taxon>
    </lineage>
</organism>
<dbReference type="AlphaFoldDB" id="A0A7R9BAJ8"/>
<dbReference type="EMBL" id="OC013818">
    <property type="protein sequence ID" value="CAD7268479.1"/>
    <property type="molecule type" value="Genomic_DNA"/>
</dbReference>
<accession>A0A7R9BAJ8</accession>
<evidence type="ECO:0000256" key="1">
    <source>
        <dbReference type="SAM" id="MobiDB-lite"/>
    </source>
</evidence>
<name>A0A7R9BAJ8_TIMSH</name>
<proteinExistence type="predicted"/>
<protein>
    <submittedName>
        <fullName evidence="2">Uncharacterized protein</fullName>
    </submittedName>
</protein>
<evidence type="ECO:0000313" key="2">
    <source>
        <dbReference type="EMBL" id="CAD7268479.1"/>
    </source>
</evidence>
<feature type="region of interest" description="Disordered" evidence="1">
    <location>
        <begin position="1"/>
        <end position="32"/>
    </location>
</feature>
<feature type="compositionally biased region" description="Polar residues" evidence="1">
    <location>
        <begin position="18"/>
        <end position="30"/>
    </location>
</feature>
<reference evidence="2" key="1">
    <citation type="submission" date="2020-11" db="EMBL/GenBank/DDBJ databases">
        <authorList>
            <person name="Tran Van P."/>
        </authorList>
    </citation>
    <scope>NUCLEOTIDE SEQUENCE</scope>
</reference>
<gene>
    <name evidence="2" type="ORF">TSIB3V08_LOCUS12481</name>
</gene>